<evidence type="ECO:0000256" key="1">
    <source>
        <dbReference type="ARBA" id="ARBA00023125"/>
    </source>
</evidence>
<dbReference type="GO" id="GO:0005634">
    <property type="term" value="C:nucleus"/>
    <property type="evidence" value="ECO:0007669"/>
    <property type="project" value="UniProtKB-UniRule"/>
</dbReference>
<organism evidence="6 7">
    <name type="scientific">Mycena metata</name>
    <dbReference type="NCBI Taxonomy" id="1033252"/>
    <lineage>
        <taxon>Eukaryota</taxon>
        <taxon>Fungi</taxon>
        <taxon>Dikarya</taxon>
        <taxon>Basidiomycota</taxon>
        <taxon>Agaricomycotina</taxon>
        <taxon>Agaricomycetes</taxon>
        <taxon>Agaricomycetidae</taxon>
        <taxon>Agaricales</taxon>
        <taxon>Marasmiineae</taxon>
        <taxon>Mycenaceae</taxon>
        <taxon>Mycena</taxon>
    </lineage>
</organism>
<dbReference type="CDD" id="cd01389">
    <property type="entry name" value="HMG-box_ROX1-like"/>
    <property type="match status" value="1"/>
</dbReference>
<dbReference type="GO" id="GO:0001228">
    <property type="term" value="F:DNA-binding transcription activator activity, RNA polymerase II-specific"/>
    <property type="evidence" value="ECO:0007669"/>
    <property type="project" value="TreeGrafter"/>
</dbReference>
<evidence type="ECO:0000313" key="6">
    <source>
        <dbReference type="EMBL" id="KAJ7741108.1"/>
    </source>
</evidence>
<dbReference type="GO" id="GO:0030154">
    <property type="term" value="P:cell differentiation"/>
    <property type="evidence" value="ECO:0007669"/>
    <property type="project" value="TreeGrafter"/>
</dbReference>
<dbReference type="Pfam" id="PF00505">
    <property type="entry name" value="HMG_box"/>
    <property type="match status" value="1"/>
</dbReference>
<keyword evidence="1 3" id="KW-0238">DNA-binding</keyword>
<evidence type="ECO:0000259" key="5">
    <source>
        <dbReference type="PROSITE" id="PS50118"/>
    </source>
</evidence>
<dbReference type="PROSITE" id="PS50118">
    <property type="entry name" value="HMG_BOX_2"/>
    <property type="match status" value="1"/>
</dbReference>
<keyword evidence="7" id="KW-1185">Reference proteome</keyword>
<reference evidence="6" key="1">
    <citation type="submission" date="2023-03" db="EMBL/GenBank/DDBJ databases">
        <title>Massive genome expansion in bonnet fungi (Mycena s.s.) driven by repeated elements and novel gene families across ecological guilds.</title>
        <authorList>
            <consortium name="Lawrence Berkeley National Laboratory"/>
            <person name="Harder C.B."/>
            <person name="Miyauchi S."/>
            <person name="Viragh M."/>
            <person name="Kuo A."/>
            <person name="Thoen E."/>
            <person name="Andreopoulos B."/>
            <person name="Lu D."/>
            <person name="Skrede I."/>
            <person name="Drula E."/>
            <person name="Henrissat B."/>
            <person name="Morin E."/>
            <person name="Kohler A."/>
            <person name="Barry K."/>
            <person name="LaButti K."/>
            <person name="Morin E."/>
            <person name="Salamov A."/>
            <person name="Lipzen A."/>
            <person name="Mereny Z."/>
            <person name="Hegedus B."/>
            <person name="Baldrian P."/>
            <person name="Stursova M."/>
            <person name="Weitz H."/>
            <person name="Taylor A."/>
            <person name="Grigoriev I.V."/>
            <person name="Nagy L.G."/>
            <person name="Martin F."/>
            <person name="Kauserud H."/>
        </authorList>
    </citation>
    <scope>NUCLEOTIDE SEQUENCE</scope>
    <source>
        <strain evidence="6">CBHHK182m</strain>
    </source>
</reference>
<proteinExistence type="predicted"/>
<name>A0AAD7N162_9AGAR</name>
<dbReference type="Gene3D" id="1.10.30.10">
    <property type="entry name" value="High mobility group box domain"/>
    <property type="match status" value="1"/>
</dbReference>
<dbReference type="AlphaFoldDB" id="A0AAD7N162"/>
<dbReference type="PANTHER" id="PTHR10270:SF161">
    <property type="entry name" value="SEX-DETERMINING REGION Y PROTEIN"/>
    <property type="match status" value="1"/>
</dbReference>
<dbReference type="Proteomes" id="UP001215598">
    <property type="component" value="Unassembled WGS sequence"/>
</dbReference>
<keyword evidence="3" id="KW-0539">Nucleus</keyword>
<keyword evidence="2" id="KW-0804">Transcription</keyword>
<dbReference type="InterPro" id="IPR009071">
    <property type="entry name" value="HMG_box_dom"/>
</dbReference>
<dbReference type="InterPro" id="IPR050140">
    <property type="entry name" value="SRY-related_HMG-box_TF-like"/>
</dbReference>
<accession>A0AAD7N162</accession>
<feature type="compositionally biased region" description="Polar residues" evidence="4">
    <location>
        <begin position="426"/>
        <end position="449"/>
    </location>
</feature>
<evidence type="ECO:0000256" key="2">
    <source>
        <dbReference type="ARBA" id="ARBA00023163"/>
    </source>
</evidence>
<feature type="compositionally biased region" description="Basic and acidic residues" evidence="4">
    <location>
        <begin position="392"/>
        <end position="405"/>
    </location>
</feature>
<feature type="DNA-binding region" description="HMG box" evidence="3">
    <location>
        <begin position="405"/>
        <end position="481"/>
    </location>
</feature>
<dbReference type="InterPro" id="IPR036910">
    <property type="entry name" value="HMG_box_dom_sf"/>
</dbReference>
<protein>
    <recommendedName>
        <fullName evidence="5">HMG box domain-containing protein</fullName>
    </recommendedName>
</protein>
<evidence type="ECO:0000313" key="7">
    <source>
        <dbReference type="Proteomes" id="UP001215598"/>
    </source>
</evidence>
<dbReference type="GO" id="GO:0000978">
    <property type="term" value="F:RNA polymerase II cis-regulatory region sequence-specific DNA binding"/>
    <property type="evidence" value="ECO:0007669"/>
    <property type="project" value="TreeGrafter"/>
</dbReference>
<feature type="domain" description="HMG box" evidence="5">
    <location>
        <begin position="405"/>
        <end position="481"/>
    </location>
</feature>
<evidence type="ECO:0000256" key="4">
    <source>
        <dbReference type="SAM" id="MobiDB-lite"/>
    </source>
</evidence>
<dbReference type="SUPFAM" id="SSF47095">
    <property type="entry name" value="HMG-box"/>
    <property type="match status" value="1"/>
</dbReference>
<feature type="region of interest" description="Disordered" evidence="4">
    <location>
        <begin position="384"/>
        <end position="405"/>
    </location>
</feature>
<sequence>MDTPSDMSLTPSTPNLNPAQAVASLSAESSSSNLFQNAAGFNIIGGQFVAGDFHNHPVKAIPGVGPLIPSADIMDETYSECEIYCNQLLRRRRGFPLHVPEPQENLPPEYREHGVQIGDVGRITPEGIFDFFFNIYLPADHPVNDNDVPEDFCPLPHYESKDIVVLNHPPGNYVSTSSIRQVALPTPFDDEFPGAGFLFNCGAPQGAVLALPHGARLRKLETLEILRDYVATHAENWYRYIMGARGRRLANGSLYLVTGCEKAHSWGMATFHSVSEEFQLTFKPAPRADSTVRYRWSGAHGCPDPSQHKEYDPSSTNAPLNQTTFIHGLSISLGVGIWGKLFGKVGISDIAESQLGSAGDNGRASHPQSSSFFSSVLGFFEGGGSTSGTSHAGDHPPNKGGEEHVERPENAFMLFRRSLLAPTPGDSGSSSAHSPPLLTNAQGTRDAAQQWTVLSPEERAHWEALAAEKKREHEILYPNYTYRSRRTENVVLSDLPPIVKIFHPAEIINTYILAKTPEATVVMSHDDDWRDILAENPSMGLKIQTVSEFLYRLNNEFSIKEKDGATFL</sequence>
<dbReference type="EMBL" id="JARKIB010000100">
    <property type="protein sequence ID" value="KAJ7741108.1"/>
    <property type="molecule type" value="Genomic_DNA"/>
</dbReference>
<evidence type="ECO:0000256" key="3">
    <source>
        <dbReference type="PROSITE-ProRule" id="PRU00267"/>
    </source>
</evidence>
<dbReference type="PANTHER" id="PTHR10270">
    <property type="entry name" value="SOX TRANSCRIPTION FACTOR"/>
    <property type="match status" value="1"/>
</dbReference>
<gene>
    <name evidence="6" type="ORF">B0H16DRAFT_50810</name>
</gene>
<feature type="region of interest" description="Disordered" evidence="4">
    <location>
        <begin position="423"/>
        <end position="449"/>
    </location>
</feature>
<dbReference type="SMART" id="SM00398">
    <property type="entry name" value="HMG"/>
    <property type="match status" value="1"/>
</dbReference>
<comment type="caution">
    <text evidence="6">The sequence shown here is derived from an EMBL/GenBank/DDBJ whole genome shotgun (WGS) entry which is preliminary data.</text>
</comment>